<name>C6JVY3_PHATR</name>
<evidence type="ECO:0000313" key="9">
    <source>
        <dbReference type="EMBL" id="ACS35537.1"/>
    </source>
</evidence>
<feature type="compositionally biased region" description="Basic and acidic residues" evidence="7">
    <location>
        <begin position="45"/>
        <end position="56"/>
    </location>
</feature>
<dbReference type="PANTHER" id="PTHR13140">
    <property type="entry name" value="MYOSIN"/>
    <property type="match status" value="1"/>
</dbReference>
<dbReference type="Pfam" id="PF00063">
    <property type="entry name" value="Myosin_head"/>
    <property type="match status" value="1"/>
</dbReference>
<keyword evidence="3 6" id="KW-0518">Myosin</keyword>
<dbReference type="InterPro" id="IPR001609">
    <property type="entry name" value="Myosin_head_motor_dom-like"/>
</dbReference>
<dbReference type="GO" id="GO:0016459">
    <property type="term" value="C:myosin complex"/>
    <property type="evidence" value="ECO:0007669"/>
    <property type="project" value="UniProtKB-KW"/>
</dbReference>
<dbReference type="HOGENOM" id="CLU_000192_7_2_1"/>
<feature type="binding site" evidence="6">
    <location>
        <begin position="191"/>
        <end position="198"/>
    </location>
    <ligand>
        <name>ATP</name>
        <dbReference type="ChEBI" id="CHEBI:30616"/>
    </ligand>
</feature>
<proteinExistence type="evidence at transcript level"/>
<keyword evidence="5 6" id="KW-0009">Actin-binding</keyword>
<evidence type="ECO:0000256" key="3">
    <source>
        <dbReference type="ARBA" id="ARBA00023123"/>
    </source>
</evidence>
<feature type="domain" description="Myosin motor" evidence="8">
    <location>
        <begin position="88"/>
        <end position="826"/>
    </location>
</feature>
<keyword evidence="2 6" id="KW-0067">ATP-binding</keyword>
<dbReference type="PANTHER" id="PTHR13140:SF706">
    <property type="entry name" value="DILUTE CLASS UNCONVENTIONAL MYOSIN, ISOFORM C"/>
    <property type="match status" value="1"/>
</dbReference>
<organism evidence="9">
    <name type="scientific">Phaeodactylum tricornutum</name>
    <name type="common">Diatom</name>
    <dbReference type="NCBI Taxonomy" id="2850"/>
    <lineage>
        <taxon>Eukaryota</taxon>
        <taxon>Sar</taxon>
        <taxon>Stramenopiles</taxon>
        <taxon>Ochrophyta</taxon>
        <taxon>Bacillariophyta</taxon>
        <taxon>Bacillariophyceae</taxon>
        <taxon>Bacillariophycidae</taxon>
        <taxon>Naviculales</taxon>
        <taxon>Phaeodactylaceae</taxon>
        <taxon>Phaeodactylum</taxon>
    </lineage>
</organism>
<keyword evidence="1 6" id="KW-0547">Nucleotide-binding</keyword>
<comment type="similarity">
    <text evidence="6">Belongs to the TRAFAC class myosin-kinesin ATPase superfamily. Myosin family.</text>
</comment>
<dbReference type="EMBL" id="GQ141541">
    <property type="protein sequence ID" value="ACS35537.1"/>
    <property type="molecule type" value="mRNA"/>
</dbReference>
<dbReference type="PROSITE" id="PS50096">
    <property type="entry name" value="IQ"/>
    <property type="match status" value="1"/>
</dbReference>
<dbReference type="GO" id="GO:0051015">
    <property type="term" value="F:actin filament binding"/>
    <property type="evidence" value="ECO:0007669"/>
    <property type="project" value="TreeGrafter"/>
</dbReference>
<evidence type="ECO:0000256" key="2">
    <source>
        <dbReference type="ARBA" id="ARBA00022840"/>
    </source>
</evidence>
<dbReference type="AlphaFoldDB" id="C6JVY3"/>
<dbReference type="InterPro" id="IPR027417">
    <property type="entry name" value="P-loop_NTPase"/>
</dbReference>
<feature type="region of interest" description="Actin-binding" evidence="6">
    <location>
        <begin position="686"/>
        <end position="708"/>
    </location>
</feature>
<dbReference type="GO" id="GO:0005737">
    <property type="term" value="C:cytoplasm"/>
    <property type="evidence" value="ECO:0007669"/>
    <property type="project" value="TreeGrafter"/>
</dbReference>
<feature type="region of interest" description="Disordered" evidence="7">
    <location>
        <begin position="45"/>
        <end position="65"/>
    </location>
</feature>
<evidence type="ECO:0000259" key="8">
    <source>
        <dbReference type="PROSITE" id="PS51456"/>
    </source>
</evidence>
<dbReference type="SMART" id="SM00242">
    <property type="entry name" value="MYSc"/>
    <property type="match status" value="1"/>
</dbReference>
<dbReference type="Gene3D" id="1.20.120.720">
    <property type="entry name" value="Myosin VI head, motor domain, U50 subdomain"/>
    <property type="match status" value="1"/>
</dbReference>
<sequence>MVKKVAKDEKQTTYVYIMDKNHAWRPAILEDTKGDKAIVSVPEYKNEEQMRSDGGRNAKKGQQQTIDLKEYPSKVLPLQNVDHNGNLTAYPDMVRLPYLHEAGILYNLKERHLSGKPYTRTGDIVIAVNPFQWFHDLYTEKKRVYYSNRLVWEAADQDPRDSMEPHVYEVSSLSYKGLAFEMMNQSILVSGESGAGKTETVKICMNHMASVQKGPIRPGMEESLDPVVQRVVESNPLLEAFGNAKTRRNDNSSRFGKYLQLQFDNSKMKESSLTSRSVSNCLLAGSKCDVYLLEKNRVCVHDDWERTYHIFYQLLAAPDDVKGKFWSKLKGTSNKSFKYVGETDTKKIEGQTDAEHFQHTINTLELIGISGDKLKTLVRALCITMQCGNLTFGAKGGDRDKSEITSKTECSDLAELMGVGVNDLNLAFTERTMKTRTDTYKVPLNTEAAKDAADAFAKEVYGKVFLWVVKEINAATCAEDNYKKGSMATFEYGIIGLLDIFGFESFIVNRFEQLCINYANEKLQQKFTEDVFRAVQAEYEAEGIALAEIQYDDNTDVLDLIEGRSGLLAMLNEECVRPKGNDQDFVQKALVSNKSSPCLIVNMMDRMSFGVHHYAGKVMYDADKFVTSNQDTLPTDLEDIGLMSDNDIINKKHDDEAVARAKRGPPKRQRSNIVAPTVWGKYKTQLASLMGNLRKTNSRYIRCIKPNMKKVPNVMEHVPTVEQLRCAGVVAAVTLARSAFPNRLDNSAVRFRYSSTWDKNAYPSIKNNGMAHDEALRCDCDAMMTEALKCKQEIDDKGLVKKAFVVGRTKTYFRAGALEYLESNRQTGFDTQAATIQKYARGFLVRKQFSDLVKGRAEAEREAREAAEREARAARELAESAKEERMMKRQNDKQKYEDQIKSLKKQLDDADEHREKKLLEAEERKEQAQRELEQLREDTSESARKAMMEPKKLAAQQKKKLEEQTKLIEFLKKENKKIRKDHDKIKDKFDVVKSNNDKLIAANENTGENFEELNDDTGKVNNKNEDLLTTLEKAKKQNKTLKEDCMKRQDDYMTQAETRLEYQKTMARILNMIQETSKEPQIVEDTCVIALECEAESKSIMAALEAEVDM</sequence>
<reference evidence="9" key="1">
    <citation type="journal article" date="2010" name="Cytoskeleton">
        <title>Myosin diversity in the diatom Phaeodactylum tricornutum.</title>
        <authorList>
            <person name="Heintzelman M.B."/>
            <person name="Enriquez M.E."/>
        </authorList>
    </citation>
    <scope>NUCLEOTIDE SEQUENCE</scope>
    <source>
        <strain evidence="9">UTEX 646</strain>
    </source>
</reference>
<dbReference type="GO" id="GO:0005524">
    <property type="term" value="F:ATP binding"/>
    <property type="evidence" value="ECO:0007669"/>
    <property type="project" value="UniProtKB-UniRule"/>
</dbReference>
<dbReference type="PROSITE" id="PS51456">
    <property type="entry name" value="MYOSIN_MOTOR"/>
    <property type="match status" value="1"/>
</dbReference>
<evidence type="ECO:0000256" key="6">
    <source>
        <dbReference type="PROSITE-ProRule" id="PRU00782"/>
    </source>
</evidence>
<dbReference type="OMA" id="GIDDVQC"/>
<evidence type="ECO:0000256" key="4">
    <source>
        <dbReference type="ARBA" id="ARBA00023175"/>
    </source>
</evidence>
<dbReference type="GO" id="GO:0007015">
    <property type="term" value="P:actin filament organization"/>
    <property type="evidence" value="ECO:0007669"/>
    <property type="project" value="TreeGrafter"/>
</dbReference>
<dbReference type="Gene3D" id="3.40.850.10">
    <property type="entry name" value="Kinesin motor domain"/>
    <property type="match status" value="1"/>
</dbReference>
<dbReference type="GO" id="GO:0000146">
    <property type="term" value="F:microfilament motor activity"/>
    <property type="evidence" value="ECO:0007669"/>
    <property type="project" value="TreeGrafter"/>
</dbReference>
<dbReference type="PRINTS" id="PR00193">
    <property type="entry name" value="MYOSINHEAVY"/>
</dbReference>
<dbReference type="Gene3D" id="1.10.10.820">
    <property type="match status" value="1"/>
</dbReference>
<evidence type="ECO:0000256" key="1">
    <source>
        <dbReference type="ARBA" id="ARBA00022741"/>
    </source>
</evidence>
<keyword evidence="4 6" id="KW-0505">Motor protein</keyword>
<dbReference type="Gene3D" id="1.20.58.530">
    <property type="match status" value="1"/>
</dbReference>
<dbReference type="SUPFAM" id="SSF52540">
    <property type="entry name" value="P-loop containing nucleoside triphosphate hydrolases"/>
    <property type="match status" value="1"/>
</dbReference>
<dbReference type="CDD" id="cd00124">
    <property type="entry name" value="MYSc"/>
    <property type="match status" value="1"/>
</dbReference>
<dbReference type="GO" id="GO:0016020">
    <property type="term" value="C:membrane"/>
    <property type="evidence" value="ECO:0007669"/>
    <property type="project" value="TreeGrafter"/>
</dbReference>
<dbReference type="Gene3D" id="1.20.5.4820">
    <property type="match status" value="1"/>
</dbReference>
<feature type="region of interest" description="Disordered" evidence="7">
    <location>
        <begin position="864"/>
        <end position="947"/>
    </location>
</feature>
<protein>
    <submittedName>
        <fullName evidence="9">Myosin A</fullName>
    </submittedName>
</protein>
<dbReference type="InterPro" id="IPR036961">
    <property type="entry name" value="Kinesin_motor_dom_sf"/>
</dbReference>
<accession>C6JVY3</accession>
<evidence type="ECO:0000256" key="7">
    <source>
        <dbReference type="SAM" id="MobiDB-lite"/>
    </source>
</evidence>
<evidence type="ECO:0000256" key="5">
    <source>
        <dbReference type="ARBA" id="ARBA00023203"/>
    </source>
</evidence>